<sequence>MNILRNGVSRIGYELRSYFRAPDQVFFTFLFPILMFGLFASIFAGDELGPGPDGTTVSMSRYYLTGMLAMAILLTGTQNLAIDIAIEKHEGGLKRLGATPLSPVSFFIGKFGVTVITCAVQMVLLIVFARLAFDVELPSDPERWLTFAWVSLLGLACFSALGTALSAVPRSGRSATAIVIPVVLLPQFFSGIFISFSMLPEWLQNVSSALPLAWLARGMRSVFMPEWFEASEPGGEWRLPVAALVIGIWFVAGLLVSWFTFRWTRGRS</sequence>
<dbReference type="GO" id="GO:0046677">
    <property type="term" value="P:response to antibiotic"/>
    <property type="evidence" value="ECO:0007669"/>
    <property type="project" value="UniProtKB-KW"/>
</dbReference>
<dbReference type="InterPro" id="IPR000412">
    <property type="entry name" value="ABC_2_transport"/>
</dbReference>
<dbReference type="PANTHER" id="PTHR43027">
    <property type="entry name" value="DOXORUBICIN RESISTANCE ABC TRANSPORTER PERMEASE PROTEIN DRRC-RELATED"/>
    <property type="match status" value="1"/>
</dbReference>
<comment type="subcellular location">
    <subcellularLocation>
        <location evidence="6">Cell membrane</location>
        <topology evidence="6">Multi-pass membrane protein</topology>
    </subcellularLocation>
    <subcellularLocation>
        <location evidence="1">Membrane</location>
        <topology evidence="1">Multi-pass membrane protein</topology>
    </subcellularLocation>
</comment>
<feature type="transmembrane region" description="Helical" evidence="6">
    <location>
        <begin position="64"/>
        <end position="86"/>
    </location>
</feature>
<comment type="caution">
    <text evidence="8">The sequence shown here is derived from an EMBL/GenBank/DDBJ whole genome shotgun (WGS) entry which is preliminary data.</text>
</comment>
<keyword evidence="3 6" id="KW-1133">Transmembrane helix</keyword>
<evidence type="ECO:0000256" key="3">
    <source>
        <dbReference type="ARBA" id="ARBA00022989"/>
    </source>
</evidence>
<reference evidence="8 9" key="1">
    <citation type="submission" date="2019-09" db="EMBL/GenBank/DDBJ databases">
        <title>Phylogeny of genus Pseudoclavibacter and closely related genus.</title>
        <authorList>
            <person name="Li Y."/>
        </authorList>
    </citation>
    <scope>NUCLEOTIDE SEQUENCE [LARGE SCALE GENOMIC DNA]</scope>
    <source>
        <strain evidence="8 9">DSM 23821</strain>
    </source>
</reference>
<dbReference type="InterPro" id="IPR013525">
    <property type="entry name" value="ABC2_TM"/>
</dbReference>
<evidence type="ECO:0000256" key="1">
    <source>
        <dbReference type="ARBA" id="ARBA00004141"/>
    </source>
</evidence>
<evidence type="ECO:0000313" key="8">
    <source>
        <dbReference type="EMBL" id="KAB1656703.1"/>
    </source>
</evidence>
<comment type="similarity">
    <text evidence="6">Belongs to the ABC-2 integral membrane protein family.</text>
</comment>
<keyword evidence="6" id="KW-0813">Transport</keyword>
<keyword evidence="9" id="KW-1185">Reference proteome</keyword>
<dbReference type="InterPro" id="IPR052902">
    <property type="entry name" value="ABC-2_transporter"/>
</dbReference>
<dbReference type="AlphaFoldDB" id="A0A7J5BQZ0"/>
<dbReference type="PANTHER" id="PTHR43027:SF2">
    <property type="entry name" value="TRANSPORT PERMEASE PROTEIN"/>
    <property type="match status" value="1"/>
</dbReference>
<keyword evidence="6" id="KW-1003">Cell membrane</keyword>
<evidence type="ECO:0000256" key="6">
    <source>
        <dbReference type="RuleBase" id="RU361157"/>
    </source>
</evidence>
<feature type="domain" description="ABC transmembrane type-2" evidence="7">
    <location>
        <begin position="23"/>
        <end position="264"/>
    </location>
</feature>
<evidence type="ECO:0000256" key="5">
    <source>
        <dbReference type="ARBA" id="ARBA00023251"/>
    </source>
</evidence>
<feature type="transmembrane region" description="Helical" evidence="6">
    <location>
        <begin position="241"/>
        <end position="261"/>
    </location>
</feature>
<proteinExistence type="inferred from homology"/>
<dbReference type="InterPro" id="IPR047817">
    <property type="entry name" value="ABC2_TM_bact-type"/>
</dbReference>
<dbReference type="EMBL" id="WBJZ01000011">
    <property type="protein sequence ID" value="KAB1656703.1"/>
    <property type="molecule type" value="Genomic_DNA"/>
</dbReference>
<keyword evidence="2 6" id="KW-0812">Transmembrane</keyword>
<organism evidence="8 9">
    <name type="scientific">Pseudoclavibacter chungangensis</name>
    <dbReference type="NCBI Taxonomy" id="587635"/>
    <lineage>
        <taxon>Bacteria</taxon>
        <taxon>Bacillati</taxon>
        <taxon>Actinomycetota</taxon>
        <taxon>Actinomycetes</taxon>
        <taxon>Micrococcales</taxon>
        <taxon>Microbacteriaceae</taxon>
        <taxon>Pseudoclavibacter</taxon>
    </lineage>
</organism>
<keyword evidence="4 6" id="KW-0472">Membrane</keyword>
<evidence type="ECO:0000259" key="7">
    <source>
        <dbReference type="PROSITE" id="PS51012"/>
    </source>
</evidence>
<name>A0A7J5BQZ0_9MICO</name>
<evidence type="ECO:0000313" key="9">
    <source>
        <dbReference type="Proteomes" id="UP000467240"/>
    </source>
</evidence>
<gene>
    <name evidence="8" type="ORF">F8O01_09960</name>
</gene>
<feature type="transmembrane region" description="Helical" evidence="6">
    <location>
        <begin position="144"/>
        <end position="165"/>
    </location>
</feature>
<dbReference type="RefSeq" id="WP_158040717.1">
    <property type="nucleotide sequence ID" value="NZ_JACCFV010000001.1"/>
</dbReference>
<dbReference type="PIRSF" id="PIRSF006648">
    <property type="entry name" value="DrrB"/>
    <property type="match status" value="1"/>
</dbReference>
<dbReference type="GO" id="GO:0043190">
    <property type="term" value="C:ATP-binding cassette (ABC) transporter complex"/>
    <property type="evidence" value="ECO:0007669"/>
    <property type="project" value="InterPro"/>
</dbReference>
<evidence type="ECO:0000256" key="2">
    <source>
        <dbReference type="ARBA" id="ARBA00022692"/>
    </source>
</evidence>
<dbReference type="GO" id="GO:0140359">
    <property type="term" value="F:ABC-type transporter activity"/>
    <property type="evidence" value="ECO:0007669"/>
    <property type="project" value="InterPro"/>
</dbReference>
<dbReference type="Pfam" id="PF01061">
    <property type="entry name" value="ABC2_membrane"/>
    <property type="match status" value="1"/>
</dbReference>
<evidence type="ECO:0000256" key="4">
    <source>
        <dbReference type="ARBA" id="ARBA00023136"/>
    </source>
</evidence>
<protein>
    <recommendedName>
        <fullName evidence="6">Transport permease protein</fullName>
    </recommendedName>
</protein>
<feature type="transmembrane region" description="Helical" evidence="6">
    <location>
        <begin position="25"/>
        <end position="44"/>
    </location>
</feature>
<feature type="transmembrane region" description="Helical" evidence="6">
    <location>
        <begin position="107"/>
        <end position="132"/>
    </location>
</feature>
<feature type="transmembrane region" description="Helical" evidence="6">
    <location>
        <begin position="177"/>
        <end position="199"/>
    </location>
</feature>
<keyword evidence="5" id="KW-0046">Antibiotic resistance</keyword>
<accession>A0A7J5BQZ0</accession>
<dbReference type="Proteomes" id="UP000467240">
    <property type="component" value="Unassembled WGS sequence"/>
</dbReference>
<dbReference type="PROSITE" id="PS51012">
    <property type="entry name" value="ABC_TM2"/>
    <property type="match status" value="1"/>
</dbReference>
<dbReference type="OrthoDB" id="9786643at2"/>